<feature type="non-terminal residue" evidence="3">
    <location>
        <position position="1"/>
    </location>
</feature>
<evidence type="ECO:0000313" key="3">
    <source>
        <dbReference type="EMBL" id="RKP04201.1"/>
    </source>
</evidence>
<dbReference type="Proteomes" id="UP000274922">
    <property type="component" value="Unassembled WGS sequence"/>
</dbReference>
<keyword evidence="1" id="KW-0472">Membrane</keyword>
<dbReference type="InterPro" id="IPR056136">
    <property type="entry name" value="DUF7719"/>
</dbReference>
<feature type="transmembrane region" description="Helical" evidence="1">
    <location>
        <begin position="65"/>
        <end position="82"/>
    </location>
</feature>
<feature type="transmembrane region" description="Helical" evidence="1">
    <location>
        <begin position="6"/>
        <end position="24"/>
    </location>
</feature>
<dbReference type="STRING" id="1555241.A0A4P9XG40"/>
<keyword evidence="1" id="KW-1133">Transmembrane helix</keyword>
<dbReference type="Pfam" id="PF24841">
    <property type="entry name" value="DUF7719"/>
    <property type="match status" value="1"/>
</dbReference>
<dbReference type="AlphaFoldDB" id="A0A4P9XG40"/>
<reference evidence="4" key="1">
    <citation type="journal article" date="2018" name="Nat. Microbiol.">
        <title>Leveraging single-cell genomics to expand the fungal tree of life.</title>
        <authorList>
            <person name="Ahrendt S.R."/>
            <person name="Quandt C.A."/>
            <person name="Ciobanu D."/>
            <person name="Clum A."/>
            <person name="Salamov A."/>
            <person name="Andreopoulos B."/>
            <person name="Cheng J.F."/>
            <person name="Woyke T."/>
            <person name="Pelin A."/>
            <person name="Henrissat B."/>
            <person name="Reynolds N.K."/>
            <person name="Benny G.L."/>
            <person name="Smith M.E."/>
            <person name="James T.Y."/>
            <person name="Grigoriev I.V."/>
        </authorList>
    </citation>
    <scope>NUCLEOTIDE SEQUENCE [LARGE SCALE GENOMIC DNA]</scope>
    <source>
        <strain evidence="4">ATCC 52028</strain>
    </source>
</reference>
<accession>A0A4P9XG40</accession>
<dbReference type="EMBL" id="ML014112">
    <property type="protein sequence ID" value="RKP04201.1"/>
    <property type="molecule type" value="Genomic_DNA"/>
</dbReference>
<dbReference type="OrthoDB" id="5597489at2759"/>
<feature type="domain" description="DUF7719" evidence="2">
    <location>
        <begin position="67"/>
        <end position="130"/>
    </location>
</feature>
<dbReference type="PANTHER" id="PTHR37846:SF1">
    <property type="entry name" value="DEACETYLASE-LIKE PROTEIN"/>
    <property type="match status" value="1"/>
</dbReference>
<protein>
    <recommendedName>
        <fullName evidence="2">DUF7719 domain-containing protein</fullName>
    </recommendedName>
</protein>
<sequence>PWLLEAIMMSLPLTLLHAFFDYIVHMQYGLSEDFTLARVARRQGAQWPFLVGFMYVVARFRRRRIVQLAMCLAGIALGVLMVDVTRPDQTFGQSLRAPGLSVLWIYLIIQMDITWGAASLAPVALYYFRESLSFI</sequence>
<feature type="transmembrane region" description="Helical" evidence="1">
    <location>
        <begin position="102"/>
        <end position="128"/>
    </location>
</feature>
<name>A0A4P9XG40_9FUNG</name>
<evidence type="ECO:0000313" key="4">
    <source>
        <dbReference type="Proteomes" id="UP000274922"/>
    </source>
</evidence>
<organism evidence="3 4">
    <name type="scientific">Caulochytrium protostelioides</name>
    <dbReference type="NCBI Taxonomy" id="1555241"/>
    <lineage>
        <taxon>Eukaryota</taxon>
        <taxon>Fungi</taxon>
        <taxon>Fungi incertae sedis</taxon>
        <taxon>Chytridiomycota</taxon>
        <taxon>Chytridiomycota incertae sedis</taxon>
        <taxon>Chytridiomycetes</taxon>
        <taxon>Caulochytriales</taxon>
        <taxon>Caulochytriaceae</taxon>
        <taxon>Caulochytrium</taxon>
    </lineage>
</organism>
<feature type="non-terminal residue" evidence="3">
    <location>
        <position position="135"/>
    </location>
</feature>
<dbReference type="PANTHER" id="PTHR37846">
    <property type="entry name" value="YALI0B21296P"/>
    <property type="match status" value="1"/>
</dbReference>
<evidence type="ECO:0000259" key="2">
    <source>
        <dbReference type="Pfam" id="PF24841"/>
    </source>
</evidence>
<keyword evidence="1" id="KW-0812">Transmembrane</keyword>
<gene>
    <name evidence="3" type="ORF">CXG81DRAFT_7652</name>
</gene>
<proteinExistence type="predicted"/>
<evidence type="ECO:0000256" key="1">
    <source>
        <dbReference type="SAM" id="Phobius"/>
    </source>
</evidence>
<keyword evidence="4" id="KW-1185">Reference proteome</keyword>